<dbReference type="PANTHER" id="PTHR37418:SF2">
    <property type="entry name" value="3-KETO-5-AMINOHEXANOATE CLEAVAGE ENZYME"/>
    <property type="match status" value="1"/>
</dbReference>
<dbReference type="GO" id="GO:0043720">
    <property type="term" value="F:3-keto-5-aminohexanoate cleavage activity"/>
    <property type="evidence" value="ECO:0007669"/>
    <property type="project" value="InterPro"/>
</dbReference>
<accession>A0A9D2MME6</accession>
<evidence type="ECO:0000256" key="3">
    <source>
        <dbReference type="ARBA" id="ARBA00022723"/>
    </source>
</evidence>
<sequence>MAKTIITAALTGAVTPAGYKIPETPQQIADEAYDAWKLGAAVVHLHMRADDGLGAMDKEKFRETIRLIRSHKDCDVIINCTSSGASPQHPATDEERMAHHKELAGIEMGSYDAGSFNWMPGGVFINSPQFLQQLGDLYMEKGTKPEIEIFDAGMLGVTDYFVKKGHLPNPCHYQFCLGVLGGMPATVENLLYLVNHIPAGSTWSAFGVGKGHLPIMFAALALGGHIRVGMEDNVVFGVDENGKKIMATNHMLVERAVAAVKAFGNTPATPAEARQILGIPAFDGEKVRAALGID</sequence>
<proteinExistence type="predicted"/>
<reference evidence="5" key="2">
    <citation type="submission" date="2021-04" db="EMBL/GenBank/DDBJ databases">
        <authorList>
            <person name="Gilroy R."/>
        </authorList>
    </citation>
    <scope>NUCLEOTIDE SEQUENCE</scope>
    <source>
        <strain evidence="5">CHK192-8294</strain>
    </source>
</reference>
<dbReference type="Pfam" id="PF05853">
    <property type="entry name" value="BKACE"/>
    <property type="match status" value="1"/>
</dbReference>
<gene>
    <name evidence="5" type="ORF">H9712_08870</name>
</gene>
<evidence type="ECO:0000256" key="1">
    <source>
        <dbReference type="ARBA" id="ARBA00001947"/>
    </source>
</evidence>
<dbReference type="Proteomes" id="UP000823921">
    <property type="component" value="Unassembled WGS sequence"/>
</dbReference>
<evidence type="ECO:0000313" key="5">
    <source>
        <dbReference type="EMBL" id="HJB81086.1"/>
    </source>
</evidence>
<dbReference type="AlphaFoldDB" id="A0A9D2MME6"/>
<evidence type="ECO:0000256" key="4">
    <source>
        <dbReference type="ARBA" id="ARBA00022833"/>
    </source>
</evidence>
<comment type="cofactor">
    <cofactor evidence="1">
        <name>Zn(2+)</name>
        <dbReference type="ChEBI" id="CHEBI:29105"/>
    </cofactor>
</comment>
<dbReference type="InterPro" id="IPR008567">
    <property type="entry name" value="BKACE"/>
</dbReference>
<dbReference type="PANTHER" id="PTHR37418">
    <property type="entry name" value="3-KETO-5-AMINOHEXANOATE CLEAVAGE ENZYME-RELATED"/>
    <property type="match status" value="1"/>
</dbReference>
<keyword evidence="2" id="KW-0808">Transferase</keyword>
<name>A0A9D2MME6_9FIRM</name>
<keyword evidence="3" id="KW-0479">Metal-binding</keyword>
<evidence type="ECO:0000313" key="6">
    <source>
        <dbReference type="Proteomes" id="UP000823921"/>
    </source>
</evidence>
<protein>
    <submittedName>
        <fullName evidence="5">3-keto-5-aminohexanoate cleavage protein</fullName>
    </submittedName>
</protein>
<dbReference type="InterPro" id="IPR013785">
    <property type="entry name" value="Aldolase_TIM"/>
</dbReference>
<evidence type="ECO:0000256" key="2">
    <source>
        <dbReference type="ARBA" id="ARBA00022679"/>
    </source>
</evidence>
<dbReference type="Gene3D" id="3.20.20.70">
    <property type="entry name" value="Aldolase class I"/>
    <property type="match status" value="1"/>
</dbReference>
<comment type="caution">
    <text evidence="5">The sequence shown here is derived from an EMBL/GenBank/DDBJ whole genome shotgun (WGS) entry which is preliminary data.</text>
</comment>
<organism evidence="5 6">
    <name type="scientific">Candidatus Flavonifractor intestinigallinarum</name>
    <dbReference type="NCBI Taxonomy" id="2838586"/>
    <lineage>
        <taxon>Bacteria</taxon>
        <taxon>Bacillati</taxon>
        <taxon>Bacillota</taxon>
        <taxon>Clostridia</taxon>
        <taxon>Eubacteriales</taxon>
        <taxon>Oscillospiraceae</taxon>
        <taxon>Flavonifractor</taxon>
    </lineage>
</organism>
<dbReference type="GO" id="GO:0046872">
    <property type="term" value="F:metal ion binding"/>
    <property type="evidence" value="ECO:0007669"/>
    <property type="project" value="UniProtKB-KW"/>
</dbReference>
<dbReference type="EMBL" id="DWXO01000083">
    <property type="protein sequence ID" value="HJB81086.1"/>
    <property type="molecule type" value="Genomic_DNA"/>
</dbReference>
<reference evidence="5" key="1">
    <citation type="journal article" date="2021" name="PeerJ">
        <title>Extensive microbial diversity within the chicken gut microbiome revealed by metagenomics and culture.</title>
        <authorList>
            <person name="Gilroy R."/>
            <person name="Ravi A."/>
            <person name="Getino M."/>
            <person name="Pursley I."/>
            <person name="Horton D.L."/>
            <person name="Alikhan N.F."/>
            <person name="Baker D."/>
            <person name="Gharbi K."/>
            <person name="Hall N."/>
            <person name="Watson M."/>
            <person name="Adriaenssens E.M."/>
            <person name="Foster-Nyarko E."/>
            <person name="Jarju S."/>
            <person name="Secka A."/>
            <person name="Antonio M."/>
            <person name="Oren A."/>
            <person name="Chaudhuri R.R."/>
            <person name="La Ragione R."/>
            <person name="Hildebrand F."/>
            <person name="Pallen M.J."/>
        </authorList>
    </citation>
    <scope>NUCLEOTIDE SEQUENCE</scope>
    <source>
        <strain evidence="5">CHK192-8294</strain>
    </source>
</reference>
<keyword evidence="4" id="KW-0862">Zinc</keyword>